<accession>A0AAV5BZK1</accession>
<evidence type="ECO:0000256" key="1">
    <source>
        <dbReference type="SAM" id="MobiDB-lite"/>
    </source>
</evidence>
<reference evidence="3" key="2">
    <citation type="submission" date="2021-12" db="EMBL/GenBank/DDBJ databases">
        <title>Resequencing data analysis of finger millet.</title>
        <authorList>
            <person name="Hatakeyama M."/>
            <person name="Aluri S."/>
            <person name="Balachadran M.T."/>
            <person name="Sivarajan S.R."/>
            <person name="Poveda L."/>
            <person name="Shimizu-Inatsugi R."/>
            <person name="Schlapbach R."/>
            <person name="Sreeman S.M."/>
            <person name="Shimizu K.K."/>
        </authorList>
    </citation>
    <scope>NUCLEOTIDE SEQUENCE</scope>
</reference>
<name>A0AAV5BZK1_ELECO</name>
<feature type="region of interest" description="Disordered" evidence="1">
    <location>
        <begin position="314"/>
        <end position="375"/>
    </location>
</feature>
<dbReference type="SUPFAM" id="SSF81383">
    <property type="entry name" value="F-box domain"/>
    <property type="match status" value="1"/>
</dbReference>
<organism evidence="3 4">
    <name type="scientific">Eleusine coracana subsp. coracana</name>
    <dbReference type="NCBI Taxonomy" id="191504"/>
    <lineage>
        <taxon>Eukaryota</taxon>
        <taxon>Viridiplantae</taxon>
        <taxon>Streptophyta</taxon>
        <taxon>Embryophyta</taxon>
        <taxon>Tracheophyta</taxon>
        <taxon>Spermatophyta</taxon>
        <taxon>Magnoliopsida</taxon>
        <taxon>Liliopsida</taxon>
        <taxon>Poales</taxon>
        <taxon>Poaceae</taxon>
        <taxon>PACMAD clade</taxon>
        <taxon>Chloridoideae</taxon>
        <taxon>Cynodonteae</taxon>
        <taxon>Eleusininae</taxon>
        <taxon>Eleusine</taxon>
    </lineage>
</organism>
<keyword evidence="4" id="KW-1185">Reference proteome</keyword>
<dbReference type="AlphaFoldDB" id="A0AAV5BZK1"/>
<dbReference type="Proteomes" id="UP001054889">
    <property type="component" value="Unassembled WGS sequence"/>
</dbReference>
<feature type="compositionally biased region" description="Acidic residues" evidence="1">
    <location>
        <begin position="334"/>
        <end position="354"/>
    </location>
</feature>
<protein>
    <recommendedName>
        <fullName evidence="2">F-box protein AT5G49610-like beta-propeller domain-containing protein</fullName>
    </recommendedName>
</protein>
<dbReference type="EMBL" id="BQKI01000003">
    <property type="protein sequence ID" value="GJM90948.1"/>
    <property type="molecule type" value="Genomic_DNA"/>
</dbReference>
<gene>
    <name evidence="3" type="primary">ga07275</name>
    <name evidence="3" type="ORF">PR202_ga07275</name>
</gene>
<feature type="domain" description="F-box protein AT5G49610-like beta-propeller" evidence="2">
    <location>
        <begin position="102"/>
        <end position="323"/>
    </location>
</feature>
<sequence>MVLGNDGLLGDILLRVDSPTTLVHAALVSKRWFHCASYPFFLRRFSEIHPQPRLLGAYVTGDGLLRPEFVSVPSTQPTDLVGIAHRANLGFGANLTPYASTIWDVRDGRVLYESAEAFHLPRTAAMRAPLLYPGRDLTMLPLPPPVMPGCPHVVLLIPDAGDGAVCYRIDVGVWDHVVFSKVHILRVDGEGEGEWSLHCSVVEQIDTQPVRFLEMMVLAGGKVYMVAAVGYVLGLDLTTARFFVVELPDGVMCEFDGSNVLVCRGRDDHDTLCLVHVEGDTLNVWIHKINGQVSEWVLKDTMSMQETCANFLPKEEESAPEQQADNDMPHGEVGLEEPEDNDAPEEEVGSESEEVDRPPDEVVPPEEPAEGGGANTYYVVGAGDNAEFVFLELGTSGVIVYVHLGTKKVEKVYQRDPDDDNIIRVYPFMMVRPLTFPMLPGGEAEEEEEYAS</sequence>
<evidence type="ECO:0000313" key="3">
    <source>
        <dbReference type="EMBL" id="GJM90948.1"/>
    </source>
</evidence>
<dbReference type="InterPro" id="IPR056594">
    <property type="entry name" value="AT5G49610-like_b-prop"/>
</dbReference>
<dbReference type="PANTHER" id="PTHR33207">
    <property type="entry name" value="F-BOX DOMAIN CONTAINING PROTEIN-RELATED"/>
    <property type="match status" value="1"/>
</dbReference>
<evidence type="ECO:0000259" key="2">
    <source>
        <dbReference type="Pfam" id="PF23635"/>
    </source>
</evidence>
<reference evidence="3" key="1">
    <citation type="journal article" date="2018" name="DNA Res.">
        <title>Multiple hybrid de novo genome assembly of finger millet, an orphan allotetraploid crop.</title>
        <authorList>
            <person name="Hatakeyama M."/>
            <person name="Aluri S."/>
            <person name="Balachadran M.T."/>
            <person name="Sivarajan S.R."/>
            <person name="Patrignani A."/>
            <person name="Gruter S."/>
            <person name="Poveda L."/>
            <person name="Shimizu-Inatsugi R."/>
            <person name="Baeten J."/>
            <person name="Francoijs K.J."/>
            <person name="Nataraja K.N."/>
            <person name="Reddy Y.A.N."/>
            <person name="Phadnis S."/>
            <person name="Ravikumar R.L."/>
            <person name="Schlapbach R."/>
            <person name="Sreeman S.M."/>
            <person name="Shimizu K.K."/>
        </authorList>
    </citation>
    <scope>NUCLEOTIDE SEQUENCE</scope>
</reference>
<comment type="caution">
    <text evidence="3">The sequence shown here is derived from an EMBL/GenBank/DDBJ whole genome shotgun (WGS) entry which is preliminary data.</text>
</comment>
<feature type="domain" description="F-box protein AT5G49610-like beta-propeller" evidence="2">
    <location>
        <begin position="374"/>
        <end position="436"/>
    </location>
</feature>
<evidence type="ECO:0000313" key="4">
    <source>
        <dbReference type="Proteomes" id="UP001054889"/>
    </source>
</evidence>
<dbReference type="Pfam" id="PF23635">
    <property type="entry name" value="Beta-prop_AT5G49610-like"/>
    <property type="match status" value="2"/>
</dbReference>
<dbReference type="InterPro" id="IPR036047">
    <property type="entry name" value="F-box-like_dom_sf"/>
</dbReference>
<proteinExistence type="predicted"/>